<proteinExistence type="predicted"/>
<feature type="region of interest" description="Disordered" evidence="1">
    <location>
        <begin position="68"/>
        <end position="87"/>
    </location>
</feature>
<keyword evidence="3" id="KW-1185">Reference proteome</keyword>
<accession>T0S0V7</accession>
<organism evidence="2 3">
    <name type="scientific">Saprolegnia diclina (strain VS20)</name>
    <dbReference type="NCBI Taxonomy" id="1156394"/>
    <lineage>
        <taxon>Eukaryota</taxon>
        <taxon>Sar</taxon>
        <taxon>Stramenopiles</taxon>
        <taxon>Oomycota</taxon>
        <taxon>Saprolegniomycetes</taxon>
        <taxon>Saprolegniales</taxon>
        <taxon>Saprolegniaceae</taxon>
        <taxon>Saprolegnia</taxon>
    </lineage>
</organism>
<dbReference type="PANTHER" id="PTHR13582:SF0">
    <property type="entry name" value="M-PHASE PHOSPHOPROTEIN 6"/>
    <property type="match status" value="1"/>
</dbReference>
<evidence type="ECO:0000313" key="2">
    <source>
        <dbReference type="EMBL" id="EQC38568.1"/>
    </source>
</evidence>
<gene>
    <name evidence="2" type="ORF">SDRG_04273</name>
</gene>
<dbReference type="OrthoDB" id="76852at2759"/>
<dbReference type="OMA" id="LAMKFMQ"/>
<protein>
    <submittedName>
        <fullName evidence="2">Uncharacterized protein</fullName>
    </submittedName>
</protein>
<feature type="compositionally biased region" description="Low complexity" evidence="1">
    <location>
        <begin position="34"/>
        <end position="43"/>
    </location>
</feature>
<dbReference type="AlphaFoldDB" id="T0S0V7"/>
<evidence type="ECO:0000256" key="1">
    <source>
        <dbReference type="SAM" id="MobiDB-lite"/>
    </source>
</evidence>
<feature type="compositionally biased region" description="Basic and acidic residues" evidence="1">
    <location>
        <begin position="23"/>
        <end position="33"/>
    </location>
</feature>
<feature type="compositionally biased region" description="Acidic residues" evidence="1">
    <location>
        <begin position="72"/>
        <end position="82"/>
    </location>
</feature>
<dbReference type="STRING" id="1156394.T0S0V7"/>
<feature type="compositionally biased region" description="Low complexity" evidence="1">
    <location>
        <begin position="12"/>
        <end position="22"/>
    </location>
</feature>
<dbReference type="EMBL" id="JH767141">
    <property type="protein sequence ID" value="EQC38568.1"/>
    <property type="molecule type" value="Genomic_DNA"/>
</dbReference>
<feature type="compositionally biased region" description="Basic and acidic residues" evidence="1">
    <location>
        <begin position="126"/>
        <end position="149"/>
    </location>
</feature>
<feature type="region of interest" description="Disordered" evidence="1">
    <location>
        <begin position="120"/>
        <end position="173"/>
    </location>
</feature>
<dbReference type="eggNOG" id="ENOG502S5F9">
    <property type="taxonomic scope" value="Eukaryota"/>
</dbReference>
<dbReference type="Pfam" id="PF10175">
    <property type="entry name" value="MPP6"/>
    <property type="match status" value="1"/>
</dbReference>
<feature type="region of interest" description="Disordered" evidence="1">
    <location>
        <begin position="1"/>
        <end position="45"/>
    </location>
</feature>
<sequence length="173" mass="18937">MWKPGTAKPTEAKPVVAKTPAAEAKKAAAEAKKAAAPKAPKPTLSQNTLAMKFMQRKNTAAVVQEVKKHDDDDWDMDGDAADTDGKLVVIKDPSDPAIEKQLGRRSFGGFNAAVEEELKAATTQRRHSEANKRALKEEVSAEEMADRMIKYTGLRNNGAGNQRDRPKKRQKKA</sequence>
<dbReference type="VEuPathDB" id="FungiDB:SDRG_04273"/>
<dbReference type="Proteomes" id="UP000030762">
    <property type="component" value="Unassembled WGS sequence"/>
</dbReference>
<dbReference type="InParanoid" id="T0S0V7"/>
<reference evidence="2 3" key="1">
    <citation type="submission" date="2012-04" db="EMBL/GenBank/DDBJ databases">
        <title>The Genome Sequence of Saprolegnia declina VS20.</title>
        <authorList>
            <consortium name="The Broad Institute Genome Sequencing Platform"/>
            <person name="Russ C."/>
            <person name="Nusbaum C."/>
            <person name="Tyler B."/>
            <person name="van West P."/>
            <person name="Dieguez-Uribeondo J."/>
            <person name="de Bruijn I."/>
            <person name="Tripathy S."/>
            <person name="Jiang R."/>
            <person name="Young S.K."/>
            <person name="Zeng Q."/>
            <person name="Gargeya S."/>
            <person name="Fitzgerald M."/>
            <person name="Haas B."/>
            <person name="Abouelleil A."/>
            <person name="Alvarado L."/>
            <person name="Arachchi H.M."/>
            <person name="Berlin A."/>
            <person name="Chapman S.B."/>
            <person name="Goldberg J."/>
            <person name="Griggs A."/>
            <person name="Gujja S."/>
            <person name="Hansen M."/>
            <person name="Howarth C."/>
            <person name="Imamovic A."/>
            <person name="Larimer J."/>
            <person name="McCowen C."/>
            <person name="Montmayeur A."/>
            <person name="Murphy C."/>
            <person name="Neiman D."/>
            <person name="Pearson M."/>
            <person name="Priest M."/>
            <person name="Roberts A."/>
            <person name="Saif S."/>
            <person name="Shea T."/>
            <person name="Sisk P."/>
            <person name="Sykes S."/>
            <person name="Wortman J."/>
            <person name="Nusbaum C."/>
            <person name="Birren B."/>
        </authorList>
    </citation>
    <scope>NUCLEOTIDE SEQUENCE [LARGE SCALE GENOMIC DNA]</scope>
    <source>
        <strain evidence="2 3">VS20</strain>
    </source>
</reference>
<dbReference type="GeneID" id="19945000"/>
<evidence type="ECO:0000313" key="3">
    <source>
        <dbReference type="Proteomes" id="UP000030762"/>
    </source>
</evidence>
<dbReference type="GO" id="GO:0000460">
    <property type="term" value="P:maturation of 5.8S rRNA"/>
    <property type="evidence" value="ECO:0007669"/>
    <property type="project" value="TreeGrafter"/>
</dbReference>
<dbReference type="InterPro" id="IPR019324">
    <property type="entry name" value="MPP6"/>
</dbReference>
<dbReference type="PANTHER" id="PTHR13582">
    <property type="entry name" value="M-PHASE PHOSPHOPROTEIN 6"/>
    <property type="match status" value="1"/>
</dbReference>
<name>T0S0V7_SAPDV</name>
<dbReference type="RefSeq" id="XP_008608160.1">
    <property type="nucleotide sequence ID" value="XM_008609938.1"/>
</dbReference>